<accession>A0A0K2VLD3</accession>
<dbReference type="EMBL" id="HACA01033440">
    <property type="protein sequence ID" value="CDW50801.1"/>
    <property type="molecule type" value="Transcribed_RNA"/>
</dbReference>
<evidence type="ECO:0000313" key="1">
    <source>
        <dbReference type="EMBL" id="CDW50801.1"/>
    </source>
</evidence>
<reference evidence="1" key="1">
    <citation type="submission" date="2014-05" db="EMBL/GenBank/DDBJ databases">
        <authorList>
            <person name="Chronopoulou M."/>
        </authorList>
    </citation>
    <scope>NUCLEOTIDE SEQUENCE</scope>
    <source>
        <tissue evidence="1">Whole organism</tissue>
    </source>
</reference>
<sequence length="27" mass="3027">MRTRPRDPTQATCRSCDTLASTDIFPS</sequence>
<protein>
    <submittedName>
        <fullName evidence="1">Uncharacterized protein</fullName>
    </submittedName>
</protein>
<proteinExistence type="predicted"/>
<organism evidence="1">
    <name type="scientific">Lepeophtheirus salmonis</name>
    <name type="common">Salmon louse</name>
    <name type="synonym">Caligus salmonis</name>
    <dbReference type="NCBI Taxonomy" id="72036"/>
    <lineage>
        <taxon>Eukaryota</taxon>
        <taxon>Metazoa</taxon>
        <taxon>Ecdysozoa</taxon>
        <taxon>Arthropoda</taxon>
        <taxon>Crustacea</taxon>
        <taxon>Multicrustacea</taxon>
        <taxon>Hexanauplia</taxon>
        <taxon>Copepoda</taxon>
        <taxon>Siphonostomatoida</taxon>
        <taxon>Caligidae</taxon>
        <taxon>Lepeophtheirus</taxon>
    </lineage>
</organism>
<name>A0A0K2VLD3_LEPSM</name>
<dbReference type="AlphaFoldDB" id="A0A0K2VLD3"/>